<dbReference type="GO" id="GO:0030682">
    <property type="term" value="P:symbiont-mediated perturbation of host defenses"/>
    <property type="evidence" value="ECO:0007669"/>
    <property type="project" value="InterPro"/>
</dbReference>
<dbReference type="GO" id="GO:0043176">
    <property type="term" value="F:amine binding"/>
    <property type="evidence" value="ECO:0007669"/>
    <property type="project" value="InterPro"/>
</dbReference>
<dbReference type="InterPro" id="IPR012674">
    <property type="entry name" value="Calycin"/>
</dbReference>
<name>A0A0K8RA82_IXORI</name>
<dbReference type="AlphaFoldDB" id="A0A0K8RA82"/>
<feature type="chain" id="PRO_5005517030" evidence="1">
    <location>
        <begin position="19"/>
        <end position="198"/>
    </location>
</feature>
<evidence type="ECO:0000313" key="2">
    <source>
        <dbReference type="EMBL" id="JAA67379.1"/>
    </source>
</evidence>
<keyword evidence="1" id="KW-0732">Signal</keyword>
<dbReference type="Gene3D" id="2.40.128.20">
    <property type="match status" value="1"/>
</dbReference>
<dbReference type="EMBL" id="GADI01006429">
    <property type="protein sequence ID" value="JAA67379.1"/>
    <property type="molecule type" value="mRNA"/>
</dbReference>
<sequence>MYLLSLLVIFCLLICSYSQDTTKATPLPEDDPENFQYQNATKLVELGGRHWVKRRTYNITTPQGKPTCEYAEILGKVNENEYTLKLGAKIGSTWTSANQTLLLVKTGNHSAPNVLNFTRLRADGPLNHPLLYSDYQDCHIVRIMKKNSTDYRCDMLLTKEAAKRSPPADCEKRFTQYCQGTPVEVYNDGCDETGSTTA</sequence>
<dbReference type="Pfam" id="PF02098">
    <property type="entry name" value="His_binding"/>
    <property type="match status" value="1"/>
</dbReference>
<organism evidence="2">
    <name type="scientific">Ixodes ricinus</name>
    <name type="common">Common tick</name>
    <name type="synonym">Acarus ricinus</name>
    <dbReference type="NCBI Taxonomy" id="34613"/>
    <lineage>
        <taxon>Eukaryota</taxon>
        <taxon>Metazoa</taxon>
        <taxon>Ecdysozoa</taxon>
        <taxon>Arthropoda</taxon>
        <taxon>Chelicerata</taxon>
        <taxon>Arachnida</taxon>
        <taxon>Acari</taxon>
        <taxon>Parasitiformes</taxon>
        <taxon>Ixodida</taxon>
        <taxon>Ixodoidea</taxon>
        <taxon>Ixodidae</taxon>
        <taxon>Ixodinae</taxon>
        <taxon>Ixodes</taxon>
    </lineage>
</organism>
<proteinExistence type="evidence at transcript level"/>
<protein>
    <submittedName>
        <fullName evidence="2">Putative salivary lipocalin</fullName>
    </submittedName>
</protein>
<dbReference type="SUPFAM" id="SSF50814">
    <property type="entry name" value="Lipocalins"/>
    <property type="match status" value="1"/>
</dbReference>
<reference evidence="2" key="1">
    <citation type="submission" date="2012-12" db="EMBL/GenBank/DDBJ databases">
        <title>Identification and characterization of a phenylalanine ammonia-lyase gene family in Isatis indigotica Fort.</title>
        <authorList>
            <person name="Liu Q."/>
            <person name="Chen J."/>
            <person name="Zhou X."/>
            <person name="Di P."/>
            <person name="Xiao Y."/>
            <person name="Xuan H."/>
            <person name="Zhang L."/>
            <person name="Chen W."/>
        </authorList>
    </citation>
    <scope>NUCLEOTIDE SEQUENCE</scope>
    <source>
        <tissue evidence="2">Salivary gland</tissue>
    </source>
</reference>
<evidence type="ECO:0000256" key="1">
    <source>
        <dbReference type="SAM" id="SignalP"/>
    </source>
</evidence>
<feature type="signal peptide" evidence="1">
    <location>
        <begin position="1"/>
        <end position="18"/>
    </location>
</feature>
<dbReference type="InterPro" id="IPR002970">
    <property type="entry name" value="Tick_his-bd"/>
</dbReference>
<accession>A0A0K8RA82</accession>